<dbReference type="PANTHER" id="PTHR43626">
    <property type="entry name" value="ACYL-COA N-ACYLTRANSFERASE"/>
    <property type="match status" value="1"/>
</dbReference>
<evidence type="ECO:0000256" key="3">
    <source>
        <dbReference type="SAM" id="MobiDB-lite"/>
    </source>
</evidence>
<keyword evidence="2" id="KW-0012">Acyltransferase</keyword>
<dbReference type="CDD" id="cd04301">
    <property type="entry name" value="NAT_SF"/>
    <property type="match status" value="1"/>
</dbReference>
<comment type="caution">
    <text evidence="5">The sequence shown here is derived from an EMBL/GenBank/DDBJ whole genome shotgun (WGS) entry which is preliminary data.</text>
</comment>
<dbReference type="EMBL" id="LHPF02000001">
    <property type="protein sequence ID" value="PSC76934.1"/>
    <property type="molecule type" value="Genomic_DNA"/>
</dbReference>
<reference evidence="5 6" key="1">
    <citation type="journal article" date="2018" name="Plant J.">
        <title>Genome sequences of Chlorella sorokiniana UTEX 1602 and Micractinium conductrix SAG 241.80: implications to maltose excretion by a green alga.</title>
        <authorList>
            <person name="Arriola M.B."/>
            <person name="Velmurugan N."/>
            <person name="Zhang Y."/>
            <person name="Plunkett M.H."/>
            <person name="Hondzo H."/>
            <person name="Barney B.M."/>
        </authorList>
    </citation>
    <scope>NUCLEOTIDE SEQUENCE [LARGE SCALE GENOMIC DNA]</scope>
    <source>
        <strain evidence="5 6">SAG 241.80</strain>
    </source>
</reference>
<name>A0A2P6VS70_9CHLO</name>
<sequence>MAAQFMVGASPPAACARFATERRSSTAAAGSMPPATNSGRPVCRHRRVACQGFLSGLFGSGPAVADKAGSGGEASAEEDWSGEQLDEVLLTEVAGADGTQRYVLYRNGGAVDAAELESLCDKVGWPRRPLNKVQAALANSFLVATLTLESQPPSSSSSDGSSSDGGSGDGAASSSGGGDGPPPGSKLVGLARCTSDGAFNATIWDVLVDPEYQGQGLGKALVEGMTRTLLRREITNITLFADANVVNFYTGLGYEADPEGIKGMFWHPR</sequence>
<dbReference type="PANTHER" id="PTHR43626:SF4">
    <property type="entry name" value="GCN5-RELATED N-ACETYLTRANSFERASE 2, CHLOROPLASTIC"/>
    <property type="match status" value="1"/>
</dbReference>
<proteinExistence type="predicted"/>
<evidence type="ECO:0000259" key="4">
    <source>
        <dbReference type="PROSITE" id="PS51186"/>
    </source>
</evidence>
<dbReference type="InterPro" id="IPR016181">
    <property type="entry name" value="Acyl_CoA_acyltransferase"/>
</dbReference>
<feature type="compositionally biased region" description="Gly residues" evidence="3">
    <location>
        <begin position="163"/>
        <end position="179"/>
    </location>
</feature>
<organism evidence="5 6">
    <name type="scientific">Micractinium conductrix</name>
    <dbReference type="NCBI Taxonomy" id="554055"/>
    <lineage>
        <taxon>Eukaryota</taxon>
        <taxon>Viridiplantae</taxon>
        <taxon>Chlorophyta</taxon>
        <taxon>core chlorophytes</taxon>
        <taxon>Trebouxiophyceae</taxon>
        <taxon>Chlorellales</taxon>
        <taxon>Chlorellaceae</taxon>
        <taxon>Chlorella clade</taxon>
        <taxon>Micractinium</taxon>
    </lineage>
</organism>
<feature type="compositionally biased region" description="Low complexity" evidence="3">
    <location>
        <begin position="152"/>
        <end position="162"/>
    </location>
</feature>
<dbReference type="AlphaFoldDB" id="A0A2P6VS70"/>
<feature type="domain" description="N-acetyltransferase" evidence="4">
    <location>
        <begin position="184"/>
        <end position="269"/>
    </location>
</feature>
<feature type="region of interest" description="Disordered" evidence="3">
    <location>
        <begin position="150"/>
        <end position="187"/>
    </location>
</feature>
<dbReference type="Gene3D" id="3.40.630.30">
    <property type="match status" value="1"/>
</dbReference>
<dbReference type="STRING" id="554055.A0A2P6VS70"/>
<evidence type="ECO:0000313" key="6">
    <source>
        <dbReference type="Proteomes" id="UP000239649"/>
    </source>
</evidence>
<evidence type="ECO:0000256" key="2">
    <source>
        <dbReference type="ARBA" id="ARBA00023315"/>
    </source>
</evidence>
<dbReference type="InterPro" id="IPR045039">
    <property type="entry name" value="NSI-like"/>
</dbReference>
<evidence type="ECO:0000256" key="1">
    <source>
        <dbReference type="ARBA" id="ARBA00022679"/>
    </source>
</evidence>
<dbReference type="SUPFAM" id="SSF55729">
    <property type="entry name" value="Acyl-CoA N-acyltransferases (Nat)"/>
    <property type="match status" value="1"/>
</dbReference>
<dbReference type="Proteomes" id="UP000239649">
    <property type="component" value="Unassembled WGS sequence"/>
</dbReference>
<dbReference type="GO" id="GO:0005737">
    <property type="term" value="C:cytoplasm"/>
    <property type="evidence" value="ECO:0007669"/>
    <property type="project" value="TreeGrafter"/>
</dbReference>
<evidence type="ECO:0000313" key="5">
    <source>
        <dbReference type="EMBL" id="PSC76934.1"/>
    </source>
</evidence>
<gene>
    <name evidence="5" type="primary">g433</name>
    <name evidence="5" type="ORF">C2E20_0433</name>
</gene>
<keyword evidence="1" id="KW-0808">Transferase</keyword>
<protein>
    <submittedName>
        <fullName evidence="5">Acetyltransferase NSI</fullName>
    </submittedName>
</protein>
<dbReference type="GO" id="GO:0008080">
    <property type="term" value="F:N-acetyltransferase activity"/>
    <property type="evidence" value="ECO:0007669"/>
    <property type="project" value="InterPro"/>
</dbReference>
<dbReference type="PROSITE" id="PS51186">
    <property type="entry name" value="GNAT"/>
    <property type="match status" value="1"/>
</dbReference>
<keyword evidence="6" id="KW-1185">Reference proteome</keyword>
<dbReference type="InterPro" id="IPR000182">
    <property type="entry name" value="GNAT_dom"/>
</dbReference>
<accession>A0A2P6VS70</accession>
<dbReference type="OrthoDB" id="10039976at2759"/>
<dbReference type="Pfam" id="PF00583">
    <property type="entry name" value="Acetyltransf_1"/>
    <property type="match status" value="1"/>
</dbReference>